<dbReference type="BioCyc" id="RPAL652103:RPDX1_RS14355-MONOMER"/>
<evidence type="ECO:0000256" key="6">
    <source>
        <dbReference type="ARBA" id="ARBA00023136"/>
    </source>
</evidence>
<dbReference type="Gene3D" id="1.20.144.10">
    <property type="entry name" value="Phosphatidic acid phosphatase type 2/haloperoxidase"/>
    <property type="match status" value="1"/>
</dbReference>
<dbReference type="SUPFAM" id="SSF48317">
    <property type="entry name" value="Acid phosphatase/Vanadium-dependent haloperoxidase"/>
    <property type="match status" value="1"/>
</dbReference>
<dbReference type="AlphaFoldDB" id="E6VL00"/>
<dbReference type="Pfam" id="PF01569">
    <property type="entry name" value="PAP2"/>
    <property type="match status" value="1"/>
</dbReference>
<keyword evidence="6 7" id="KW-0472">Membrane</keyword>
<evidence type="ECO:0000256" key="3">
    <source>
        <dbReference type="ARBA" id="ARBA00022692"/>
    </source>
</evidence>
<evidence type="ECO:0000256" key="5">
    <source>
        <dbReference type="ARBA" id="ARBA00022989"/>
    </source>
</evidence>
<feature type="transmembrane region" description="Helical" evidence="7">
    <location>
        <begin position="174"/>
        <end position="193"/>
    </location>
</feature>
<feature type="transmembrane region" description="Helical" evidence="7">
    <location>
        <begin position="226"/>
        <end position="244"/>
    </location>
</feature>
<keyword evidence="4" id="KW-0378">Hydrolase</keyword>
<dbReference type="EMBL" id="CP002418">
    <property type="protein sequence ID" value="ADU44495.1"/>
    <property type="molecule type" value="Genomic_DNA"/>
</dbReference>
<proteinExistence type="predicted"/>
<evidence type="ECO:0000256" key="1">
    <source>
        <dbReference type="ARBA" id="ARBA00004651"/>
    </source>
</evidence>
<dbReference type="InterPro" id="IPR000326">
    <property type="entry name" value="PAP2/HPO"/>
</dbReference>
<evidence type="ECO:0000256" key="4">
    <source>
        <dbReference type="ARBA" id="ARBA00022801"/>
    </source>
</evidence>
<feature type="transmembrane region" description="Helical" evidence="7">
    <location>
        <begin position="47"/>
        <end position="75"/>
    </location>
</feature>
<dbReference type="Proteomes" id="UP000001402">
    <property type="component" value="Chromosome"/>
</dbReference>
<accession>E6VL00</accession>
<gene>
    <name evidence="9" type="ordered locus">Rpdx1_2912</name>
</gene>
<dbReference type="HOGENOM" id="CLU_072573_6_0_5"/>
<evidence type="ECO:0000259" key="8">
    <source>
        <dbReference type="SMART" id="SM00014"/>
    </source>
</evidence>
<dbReference type="GO" id="GO:0005886">
    <property type="term" value="C:plasma membrane"/>
    <property type="evidence" value="ECO:0007669"/>
    <property type="project" value="UniProtKB-SubCell"/>
</dbReference>
<dbReference type="GO" id="GO:0016787">
    <property type="term" value="F:hydrolase activity"/>
    <property type="evidence" value="ECO:0007669"/>
    <property type="project" value="UniProtKB-KW"/>
</dbReference>
<dbReference type="SMART" id="SM00014">
    <property type="entry name" value="acidPPc"/>
    <property type="match status" value="1"/>
</dbReference>
<dbReference type="PANTHER" id="PTHR14969">
    <property type="entry name" value="SPHINGOSINE-1-PHOSPHATE PHOSPHOHYDROLASE"/>
    <property type="match status" value="1"/>
</dbReference>
<evidence type="ECO:0000256" key="2">
    <source>
        <dbReference type="ARBA" id="ARBA00022475"/>
    </source>
</evidence>
<dbReference type="KEGG" id="rpx:Rpdx1_2912"/>
<feature type="transmembrane region" description="Helical" evidence="7">
    <location>
        <begin position="200"/>
        <end position="220"/>
    </location>
</feature>
<keyword evidence="2" id="KW-1003">Cell membrane</keyword>
<feature type="domain" description="Phosphatidic acid phosphatase type 2/haloperoxidase" evidence="8">
    <location>
        <begin position="129"/>
        <end position="241"/>
    </location>
</feature>
<reference evidence="9" key="1">
    <citation type="submission" date="2010-12" db="EMBL/GenBank/DDBJ databases">
        <title>Complete sequence of Rhodopseudomonas palustris DX-1.</title>
        <authorList>
            <consortium name="US DOE Joint Genome Institute"/>
            <person name="Lucas S."/>
            <person name="Copeland A."/>
            <person name="Lapidus A."/>
            <person name="Cheng J.-F."/>
            <person name="Goodwin L."/>
            <person name="Pitluck S."/>
            <person name="Misra M."/>
            <person name="Chertkov O."/>
            <person name="Detter J.C."/>
            <person name="Han C."/>
            <person name="Tapia R."/>
            <person name="Land M."/>
            <person name="Hauser L."/>
            <person name="Kyrpides N."/>
            <person name="Ivanova N."/>
            <person name="Ovchinnikova G."/>
            <person name="Logan B."/>
            <person name="Oda Y."/>
            <person name="Harwood C."/>
            <person name="Woyke T."/>
        </authorList>
    </citation>
    <scope>NUCLEOTIDE SEQUENCE [LARGE SCALE GENOMIC DNA]</scope>
    <source>
        <strain evidence="9">DX-1</strain>
    </source>
</reference>
<name>E6VL00_RHOPX</name>
<protein>
    <submittedName>
        <fullName evidence="9">Phosphoesterase PA-phosphatase related protein</fullName>
    </submittedName>
</protein>
<dbReference type="eggNOG" id="COG0671">
    <property type="taxonomic scope" value="Bacteria"/>
</dbReference>
<evidence type="ECO:0000313" key="10">
    <source>
        <dbReference type="Proteomes" id="UP000001402"/>
    </source>
</evidence>
<dbReference type="InterPro" id="IPR036938">
    <property type="entry name" value="PAP2/HPO_sf"/>
</dbReference>
<evidence type="ECO:0000313" key="9">
    <source>
        <dbReference type="EMBL" id="ADU44495.1"/>
    </source>
</evidence>
<keyword evidence="5 7" id="KW-1133">Transmembrane helix</keyword>
<keyword evidence="3 7" id="KW-0812">Transmembrane</keyword>
<comment type="subcellular location">
    <subcellularLocation>
        <location evidence="1">Cell membrane</location>
        <topology evidence="1">Multi-pass membrane protein</topology>
    </subcellularLocation>
</comment>
<sequence length="280" mass="29824">MAGGNSVGRPGYLVELPRAIGWSLKRLVREPSHSRRAAAARRAARQALLLVALLSLVAVALMFAVDAVVISAMLPRGTPSLWPVRILTEFGKSRYVLWILAGFAVAVWLLLPRLRGASRAVLIGVGTRVQFVLLAVLVPVLAGEVFKGVIGRGRPFVGGAADPFNFTLFAWDEAYASLPSGHSITAAALAFAISALWPRLTGLMVVYAVTILATRLVLLAHHPSDVVAGALLGIVGAMAVRYWFAARRLAFTIRPDGNIDPLDGPSWERLKGVARGATAP</sequence>
<organism evidence="9 10">
    <name type="scientific">Rhodopseudomonas palustris (strain DX-1)</name>
    <dbReference type="NCBI Taxonomy" id="652103"/>
    <lineage>
        <taxon>Bacteria</taxon>
        <taxon>Pseudomonadati</taxon>
        <taxon>Pseudomonadota</taxon>
        <taxon>Alphaproteobacteria</taxon>
        <taxon>Hyphomicrobiales</taxon>
        <taxon>Nitrobacteraceae</taxon>
        <taxon>Rhodopseudomonas</taxon>
    </lineage>
</organism>
<evidence type="ECO:0000256" key="7">
    <source>
        <dbReference type="SAM" id="Phobius"/>
    </source>
</evidence>
<feature type="transmembrane region" description="Helical" evidence="7">
    <location>
        <begin position="120"/>
        <end position="142"/>
    </location>
</feature>
<dbReference type="STRING" id="652103.Rpdx1_2912"/>
<feature type="transmembrane region" description="Helical" evidence="7">
    <location>
        <begin position="95"/>
        <end position="111"/>
    </location>
</feature>
<dbReference type="PANTHER" id="PTHR14969:SF62">
    <property type="entry name" value="DECAPRENYLPHOSPHORYL-5-PHOSPHORIBOSE PHOSPHATASE RV3807C-RELATED"/>
    <property type="match status" value="1"/>
</dbReference>
<dbReference type="OrthoDB" id="9780507at2"/>